<accession>A0A811MUA7</accession>
<dbReference type="AlphaFoldDB" id="A0A811MUA7"/>
<dbReference type="Gene3D" id="3.30.710.10">
    <property type="entry name" value="Potassium Channel Kv1.1, Chain A"/>
    <property type="match status" value="1"/>
</dbReference>
<keyword evidence="3" id="KW-1185">Reference proteome</keyword>
<comment type="caution">
    <text evidence="2">The sequence shown here is derived from an EMBL/GenBank/DDBJ whole genome shotgun (WGS) entry which is preliminary data.</text>
</comment>
<dbReference type="Proteomes" id="UP000604825">
    <property type="component" value="Unassembled WGS sequence"/>
</dbReference>
<sequence length="122" mass="12524">MAATSQHAAQGAEEGVVVLRCFDGVKVAVPTALARQRSGLVAAAAAADRVVDVPGYVYGPVVAKVAAYWEGRAAATQGADMAGAAFDAAFMAGLQHDALVDLIHAAHQLGDAALFDLFRFRA</sequence>
<proteinExistence type="predicted"/>
<dbReference type="EMBL" id="CAJGYO010000002">
    <property type="protein sequence ID" value="CAD6212351.1"/>
    <property type="molecule type" value="Genomic_DNA"/>
</dbReference>
<evidence type="ECO:0000313" key="2">
    <source>
        <dbReference type="EMBL" id="CAD6212351.1"/>
    </source>
</evidence>
<gene>
    <name evidence="2" type="ORF">NCGR_LOCUS8159</name>
</gene>
<name>A0A811MUA7_9POAL</name>
<dbReference type="InterPro" id="IPR011333">
    <property type="entry name" value="SKP1/BTB/POZ_sf"/>
</dbReference>
<reference evidence="2" key="1">
    <citation type="submission" date="2020-10" db="EMBL/GenBank/DDBJ databases">
        <authorList>
            <person name="Han B."/>
            <person name="Lu T."/>
            <person name="Zhao Q."/>
            <person name="Huang X."/>
            <person name="Zhao Y."/>
        </authorList>
    </citation>
    <scope>NUCLEOTIDE SEQUENCE</scope>
</reference>
<evidence type="ECO:0000256" key="1">
    <source>
        <dbReference type="ARBA" id="ARBA00004906"/>
    </source>
</evidence>
<dbReference type="OrthoDB" id="656607at2759"/>
<organism evidence="2 3">
    <name type="scientific">Miscanthus lutarioriparius</name>
    <dbReference type="NCBI Taxonomy" id="422564"/>
    <lineage>
        <taxon>Eukaryota</taxon>
        <taxon>Viridiplantae</taxon>
        <taxon>Streptophyta</taxon>
        <taxon>Embryophyta</taxon>
        <taxon>Tracheophyta</taxon>
        <taxon>Spermatophyta</taxon>
        <taxon>Magnoliopsida</taxon>
        <taxon>Liliopsida</taxon>
        <taxon>Poales</taxon>
        <taxon>Poaceae</taxon>
        <taxon>PACMAD clade</taxon>
        <taxon>Panicoideae</taxon>
        <taxon>Andropogonodae</taxon>
        <taxon>Andropogoneae</taxon>
        <taxon>Saccharinae</taxon>
        <taxon>Miscanthus</taxon>
    </lineage>
</organism>
<evidence type="ECO:0000313" key="3">
    <source>
        <dbReference type="Proteomes" id="UP000604825"/>
    </source>
</evidence>
<comment type="pathway">
    <text evidence="1">Protein modification; protein ubiquitination.</text>
</comment>
<protein>
    <submittedName>
        <fullName evidence="2">Uncharacterized protein</fullName>
    </submittedName>
</protein>